<comment type="caution">
    <text evidence="7">The sequence shown here is derived from an EMBL/GenBank/DDBJ whole genome shotgun (WGS) entry which is preliminary data.</text>
</comment>
<dbReference type="Gene3D" id="3.40.1710.10">
    <property type="entry name" value="abc type-2 transporter like domain"/>
    <property type="match status" value="1"/>
</dbReference>
<feature type="transmembrane region" description="Helical" evidence="5">
    <location>
        <begin position="271"/>
        <end position="297"/>
    </location>
</feature>
<feature type="transmembrane region" description="Helical" evidence="5">
    <location>
        <begin position="12"/>
        <end position="32"/>
    </location>
</feature>
<keyword evidence="4 5" id="KW-0472">Membrane</keyword>
<comment type="subcellular location">
    <subcellularLocation>
        <location evidence="1">Membrane</location>
        <topology evidence="1">Multi-pass membrane protein</topology>
    </subcellularLocation>
</comment>
<dbReference type="RefSeq" id="WP_175372449.1">
    <property type="nucleotide sequence ID" value="NZ_JABWCS010000212.1"/>
</dbReference>
<organism evidence="7 8">
    <name type="scientific">Paenibacillus agri</name>
    <dbReference type="NCBI Taxonomy" id="2744309"/>
    <lineage>
        <taxon>Bacteria</taxon>
        <taxon>Bacillati</taxon>
        <taxon>Bacillota</taxon>
        <taxon>Bacilli</taxon>
        <taxon>Bacillales</taxon>
        <taxon>Paenibacillaceae</taxon>
        <taxon>Paenibacillus</taxon>
    </lineage>
</organism>
<name>A0A850ELQ7_9BACL</name>
<protein>
    <submittedName>
        <fullName evidence="7">DUF3533 domain-containing protein</fullName>
    </submittedName>
</protein>
<evidence type="ECO:0000259" key="6">
    <source>
        <dbReference type="Pfam" id="PF12698"/>
    </source>
</evidence>
<feature type="transmembrane region" description="Helical" evidence="5">
    <location>
        <begin position="343"/>
        <end position="363"/>
    </location>
</feature>
<sequence length="385" mass="42292">MKSFLKHKGILGGVFMMIFYQIIMIGIFMGGYSSMPKDIDKLTVAIVNEDQQAGATFVKEIQAQMPFHVVTNLSLEQAKQELEDRSTHLVMHIPQDFTQKLSAQGEQVKLDFFINQSNPATVSSTMQNVVTQITNKISTQLQTQSFDGILQGMKVPEAQAQQMVAGVMNKVDANVVTTNPQPAGMHNQMAPMFLTMSSYVGAMIYSMMSIGALNQLRSRLGKWKAFLSLQGVNVLLSLIAPLVGVSLYFAVHGYGAETFMKVWMVHSLEMFVAIEFTSICCLLLGQAGMIVNLPILLTQTIANGSVVPQEMMSGVFKAVSYISPMFYTLHLDYNLLFGGGKTGVYLTGLVLVGLGALLINTLIHLFKTVKQPKEAIEPAPQPLFM</sequence>
<evidence type="ECO:0000313" key="7">
    <source>
        <dbReference type="EMBL" id="NUU61945.1"/>
    </source>
</evidence>
<proteinExistence type="predicted"/>
<gene>
    <name evidence="7" type="ORF">HPT30_16495</name>
</gene>
<reference evidence="7" key="1">
    <citation type="submission" date="2020-06" db="EMBL/GenBank/DDBJ databases">
        <title>Paenibacillus sp. nov., isolated from soil.</title>
        <authorList>
            <person name="Seo Y.L."/>
        </authorList>
    </citation>
    <scope>NUCLEOTIDE SEQUENCE [LARGE SCALE GENOMIC DNA]</scope>
    <source>
        <strain evidence="7">JW14</strain>
    </source>
</reference>
<dbReference type="GO" id="GO:0016020">
    <property type="term" value="C:membrane"/>
    <property type="evidence" value="ECO:0007669"/>
    <property type="project" value="UniProtKB-SubCell"/>
</dbReference>
<feature type="transmembrane region" description="Helical" evidence="5">
    <location>
        <begin position="225"/>
        <end position="251"/>
    </location>
</feature>
<evidence type="ECO:0000256" key="4">
    <source>
        <dbReference type="ARBA" id="ARBA00023136"/>
    </source>
</evidence>
<keyword evidence="8" id="KW-1185">Reference proteome</keyword>
<dbReference type="InterPro" id="IPR051328">
    <property type="entry name" value="T7SS_ABC-Transporter"/>
</dbReference>
<accession>A0A850ELQ7</accession>
<feature type="transmembrane region" description="Helical" evidence="5">
    <location>
        <begin position="192"/>
        <end position="213"/>
    </location>
</feature>
<evidence type="ECO:0000256" key="3">
    <source>
        <dbReference type="ARBA" id="ARBA00022989"/>
    </source>
</evidence>
<dbReference type="PANTHER" id="PTHR43077:SF5">
    <property type="entry name" value="PHAGE INFECTION PROTEIN"/>
    <property type="match status" value="1"/>
</dbReference>
<dbReference type="GO" id="GO:0140359">
    <property type="term" value="F:ABC-type transporter activity"/>
    <property type="evidence" value="ECO:0007669"/>
    <property type="project" value="InterPro"/>
</dbReference>
<keyword evidence="2 5" id="KW-0812">Transmembrane</keyword>
<dbReference type="Proteomes" id="UP000564806">
    <property type="component" value="Unassembled WGS sequence"/>
</dbReference>
<evidence type="ECO:0000256" key="1">
    <source>
        <dbReference type="ARBA" id="ARBA00004141"/>
    </source>
</evidence>
<dbReference type="Pfam" id="PF12698">
    <property type="entry name" value="ABC2_membrane_3"/>
    <property type="match status" value="1"/>
</dbReference>
<feature type="transmembrane region" description="Helical" evidence="5">
    <location>
        <begin position="318"/>
        <end position="337"/>
    </location>
</feature>
<evidence type="ECO:0000256" key="2">
    <source>
        <dbReference type="ARBA" id="ARBA00022692"/>
    </source>
</evidence>
<dbReference type="InterPro" id="IPR013525">
    <property type="entry name" value="ABC2_TM"/>
</dbReference>
<feature type="domain" description="ABC-2 type transporter transmembrane" evidence="6">
    <location>
        <begin position="14"/>
        <end position="359"/>
    </location>
</feature>
<dbReference type="PANTHER" id="PTHR43077">
    <property type="entry name" value="TRANSPORT PERMEASE YVFS-RELATED"/>
    <property type="match status" value="1"/>
</dbReference>
<dbReference type="EMBL" id="JABWCS010000212">
    <property type="protein sequence ID" value="NUU61945.1"/>
    <property type="molecule type" value="Genomic_DNA"/>
</dbReference>
<dbReference type="AlphaFoldDB" id="A0A850ELQ7"/>
<evidence type="ECO:0000256" key="5">
    <source>
        <dbReference type="SAM" id="Phobius"/>
    </source>
</evidence>
<keyword evidence="3 5" id="KW-1133">Transmembrane helix</keyword>
<evidence type="ECO:0000313" key="8">
    <source>
        <dbReference type="Proteomes" id="UP000564806"/>
    </source>
</evidence>